<name>A0A654MBX4_9ARCH</name>
<dbReference type="AlphaFoldDB" id="A0A654MBX4"/>
<evidence type="ECO:0000313" key="1">
    <source>
        <dbReference type="EMBL" id="ALI36972.1"/>
    </source>
</evidence>
<dbReference type="EMBL" id="CP012850">
    <property type="protein sequence ID" value="ALI36972.1"/>
    <property type="molecule type" value="Genomic_DNA"/>
</dbReference>
<protein>
    <submittedName>
        <fullName evidence="1">Uncharacterized protein</fullName>
    </submittedName>
</protein>
<reference evidence="2" key="1">
    <citation type="submission" date="2015-10" db="EMBL/GenBank/DDBJ databases">
        <title>Niche specialization of a soil ammonia-oxidizing archaeon, Candidatus Nitrosocosmicus oleophilus.</title>
        <authorList>
            <person name="Jung M.-Y."/>
            <person name="Rhee S.-K."/>
        </authorList>
    </citation>
    <scope>NUCLEOTIDE SEQUENCE [LARGE SCALE GENOMIC DNA]</scope>
    <source>
        <strain evidence="2">MY3</strain>
    </source>
</reference>
<dbReference type="Proteomes" id="UP000058925">
    <property type="component" value="Chromosome"/>
</dbReference>
<organism evidence="1 2">
    <name type="scientific">Candidatus Nitrosocosmicus oleophilus</name>
    <dbReference type="NCBI Taxonomy" id="1353260"/>
    <lineage>
        <taxon>Archaea</taxon>
        <taxon>Nitrososphaerota</taxon>
        <taxon>Nitrososphaeria</taxon>
        <taxon>Nitrososphaerales</taxon>
        <taxon>Nitrososphaeraceae</taxon>
        <taxon>Candidatus Nitrosocosmicus</taxon>
    </lineage>
</organism>
<keyword evidence="2" id="KW-1185">Reference proteome</keyword>
<sequence length="50" mass="6180">MDLKVVIVMFSVLNQPFEQIKVDIFRILHSIKYFHFPSYLGNWLEYFYHI</sequence>
<gene>
    <name evidence="1" type="ORF">NMY3_02782</name>
</gene>
<evidence type="ECO:0000313" key="2">
    <source>
        <dbReference type="Proteomes" id="UP000058925"/>
    </source>
</evidence>
<proteinExistence type="predicted"/>
<accession>A0A654MBX4</accession>
<dbReference type="KEGG" id="taa:NMY3_02782"/>